<dbReference type="EMBL" id="JBHUHR010000015">
    <property type="protein sequence ID" value="MFD2034080.1"/>
    <property type="molecule type" value="Genomic_DNA"/>
</dbReference>
<dbReference type="SUPFAM" id="SSF141694">
    <property type="entry name" value="AF2212/PG0164-like"/>
    <property type="match status" value="1"/>
</dbReference>
<comment type="caution">
    <text evidence="1">The sequence shown here is derived from an EMBL/GenBank/DDBJ whole genome shotgun (WGS) entry which is preliminary data.</text>
</comment>
<dbReference type="Pfam" id="PF08922">
    <property type="entry name" value="DUF1905"/>
    <property type="match status" value="1"/>
</dbReference>
<dbReference type="Pfam" id="PF13376">
    <property type="entry name" value="OmdA"/>
    <property type="match status" value="1"/>
</dbReference>
<protein>
    <submittedName>
        <fullName evidence="1">DUF1905 domain-containing protein</fullName>
    </submittedName>
</protein>
<dbReference type="InterPro" id="IPR015018">
    <property type="entry name" value="DUF1905"/>
</dbReference>
<accession>A0ABW4VMX6</accession>
<dbReference type="Gene3D" id="2.40.30.100">
    <property type="entry name" value="AF2212/PG0164-like"/>
    <property type="match status" value="1"/>
</dbReference>
<sequence length="162" mass="18831">METFAFKARLELIGINPFVFVPKEILEMVFLQAKKDKSPIRVKGSVNGNEYRQTLVRYSGEWRLYINLEMLERSTKRIGEIIDVSIGFDPEIRMIEPHPKLVSALNQNKGAKMIFDGLTPSLRQEIIRYISFLKSDKSVEKNVERAIRFLLGKERFIGRDKP</sequence>
<dbReference type="InterPro" id="IPR037079">
    <property type="entry name" value="AF2212/PG0164-like_sf"/>
</dbReference>
<proteinExistence type="predicted"/>
<evidence type="ECO:0000313" key="2">
    <source>
        <dbReference type="Proteomes" id="UP001597361"/>
    </source>
</evidence>
<evidence type="ECO:0000313" key="1">
    <source>
        <dbReference type="EMBL" id="MFD2034080.1"/>
    </source>
</evidence>
<gene>
    <name evidence="1" type="ORF">ACFSKL_04715</name>
</gene>
<dbReference type="Proteomes" id="UP001597361">
    <property type="component" value="Unassembled WGS sequence"/>
</dbReference>
<organism evidence="1 2">
    <name type="scientific">Belliella marina</name>
    <dbReference type="NCBI Taxonomy" id="1644146"/>
    <lineage>
        <taxon>Bacteria</taxon>
        <taxon>Pseudomonadati</taxon>
        <taxon>Bacteroidota</taxon>
        <taxon>Cytophagia</taxon>
        <taxon>Cytophagales</taxon>
        <taxon>Cyclobacteriaceae</taxon>
        <taxon>Belliella</taxon>
    </lineage>
</organism>
<keyword evidence="2" id="KW-1185">Reference proteome</keyword>
<name>A0ABW4VMX6_9BACT</name>
<dbReference type="RefSeq" id="WP_376883941.1">
    <property type="nucleotide sequence ID" value="NZ_JBHUHR010000015.1"/>
</dbReference>
<reference evidence="2" key="1">
    <citation type="journal article" date="2019" name="Int. J. Syst. Evol. Microbiol.">
        <title>The Global Catalogue of Microorganisms (GCM) 10K type strain sequencing project: providing services to taxonomists for standard genome sequencing and annotation.</title>
        <authorList>
            <consortium name="The Broad Institute Genomics Platform"/>
            <consortium name="The Broad Institute Genome Sequencing Center for Infectious Disease"/>
            <person name="Wu L."/>
            <person name="Ma J."/>
        </authorList>
    </citation>
    <scope>NUCLEOTIDE SEQUENCE [LARGE SCALE GENOMIC DNA]</scope>
    <source>
        <strain evidence="2">CGMCC 1.15180</strain>
    </source>
</reference>